<accession>A0A2P2NTP4</accession>
<proteinExistence type="predicted"/>
<evidence type="ECO:0000313" key="2">
    <source>
        <dbReference type="EMBL" id="MBX45803.1"/>
    </source>
</evidence>
<evidence type="ECO:0000256" key="1">
    <source>
        <dbReference type="SAM" id="MobiDB-lite"/>
    </source>
</evidence>
<name>A0A2P2NTP4_RHIMU</name>
<sequence length="59" mass="6874">MKRHQDFLKRKKKYGGHGRRPRGELVFNTRNSYGLGTTNQNPYQDGCYAALSSFRSHNK</sequence>
<feature type="region of interest" description="Disordered" evidence="1">
    <location>
        <begin position="1"/>
        <end position="24"/>
    </location>
</feature>
<organism evidence="2">
    <name type="scientific">Rhizophora mucronata</name>
    <name type="common">Asiatic mangrove</name>
    <dbReference type="NCBI Taxonomy" id="61149"/>
    <lineage>
        <taxon>Eukaryota</taxon>
        <taxon>Viridiplantae</taxon>
        <taxon>Streptophyta</taxon>
        <taxon>Embryophyta</taxon>
        <taxon>Tracheophyta</taxon>
        <taxon>Spermatophyta</taxon>
        <taxon>Magnoliopsida</taxon>
        <taxon>eudicotyledons</taxon>
        <taxon>Gunneridae</taxon>
        <taxon>Pentapetalae</taxon>
        <taxon>rosids</taxon>
        <taxon>fabids</taxon>
        <taxon>Malpighiales</taxon>
        <taxon>Rhizophoraceae</taxon>
        <taxon>Rhizophora</taxon>
    </lineage>
</organism>
<feature type="compositionally biased region" description="Basic residues" evidence="1">
    <location>
        <begin position="9"/>
        <end position="20"/>
    </location>
</feature>
<reference evidence="2" key="1">
    <citation type="submission" date="2018-02" db="EMBL/GenBank/DDBJ databases">
        <title>Rhizophora mucronata_Transcriptome.</title>
        <authorList>
            <person name="Meera S.P."/>
            <person name="Sreeshan A."/>
            <person name="Augustine A."/>
        </authorList>
    </citation>
    <scope>NUCLEOTIDE SEQUENCE</scope>
    <source>
        <tissue evidence="2">Leaf</tissue>
    </source>
</reference>
<protein>
    <submittedName>
        <fullName evidence="2">Uncharacterized protein</fullName>
    </submittedName>
</protein>
<dbReference type="AlphaFoldDB" id="A0A2P2NTP4"/>
<dbReference type="EMBL" id="GGEC01065319">
    <property type="protein sequence ID" value="MBX45803.1"/>
    <property type="molecule type" value="Transcribed_RNA"/>
</dbReference>